<organism evidence="1 2">
    <name type="scientific">Halteria grandinella</name>
    <dbReference type="NCBI Taxonomy" id="5974"/>
    <lineage>
        <taxon>Eukaryota</taxon>
        <taxon>Sar</taxon>
        <taxon>Alveolata</taxon>
        <taxon>Ciliophora</taxon>
        <taxon>Intramacronucleata</taxon>
        <taxon>Spirotrichea</taxon>
        <taxon>Stichotrichia</taxon>
        <taxon>Sporadotrichida</taxon>
        <taxon>Halteriidae</taxon>
        <taxon>Halteria</taxon>
    </lineage>
</organism>
<sequence>MLLTLLSDILTYLSLVILISNALPFLSPSLKRQSLISLFATAKQLQTKEHGRKAWINENTSLFNLQFE</sequence>
<dbReference type="Proteomes" id="UP000785679">
    <property type="component" value="Unassembled WGS sequence"/>
</dbReference>
<evidence type="ECO:0000313" key="2">
    <source>
        <dbReference type="Proteomes" id="UP000785679"/>
    </source>
</evidence>
<gene>
    <name evidence="1" type="ORF">FGO68_gene16396</name>
</gene>
<comment type="caution">
    <text evidence="1">The sequence shown here is derived from an EMBL/GenBank/DDBJ whole genome shotgun (WGS) entry which is preliminary data.</text>
</comment>
<accession>A0A8J8P1P2</accession>
<keyword evidence="2" id="KW-1185">Reference proteome</keyword>
<dbReference type="EMBL" id="RRYP01002711">
    <property type="protein sequence ID" value="TNV84494.1"/>
    <property type="molecule type" value="Genomic_DNA"/>
</dbReference>
<protein>
    <submittedName>
        <fullName evidence="1">Uncharacterized protein</fullName>
    </submittedName>
</protein>
<proteinExistence type="predicted"/>
<name>A0A8J8P1P2_HALGN</name>
<dbReference type="AlphaFoldDB" id="A0A8J8P1P2"/>
<reference evidence="1" key="1">
    <citation type="submission" date="2019-06" db="EMBL/GenBank/DDBJ databases">
        <authorList>
            <person name="Zheng W."/>
        </authorList>
    </citation>
    <scope>NUCLEOTIDE SEQUENCE</scope>
    <source>
        <strain evidence="1">QDHG01</strain>
    </source>
</reference>
<evidence type="ECO:0000313" key="1">
    <source>
        <dbReference type="EMBL" id="TNV84494.1"/>
    </source>
</evidence>